<reference evidence="13" key="1">
    <citation type="journal article" date="2019" name="Int. J. Syst. Evol. Microbiol.">
        <title>The Global Catalogue of Microorganisms (GCM) 10K type strain sequencing project: providing services to taxonomists for standard genome sequencing and annotation.</title>
        <authorList>
            <consortium name="The Broad Institute Genomics Platform"/>
            <consortium name="The Broad Institute Genome Sequencing Center for Infectious Disease"/>
            <person name="Wu L."/>
            <person name="Ma J."/>
        </authorList>
    </citation>
    <scope>NUCLEOTIDE SEQUENCE [LARGE SCALE GENOMIC DNA]</scope>
    <source>
        <strain evidence="13">JCM 18409</strain>
    </source>
</reference>
<dbReference type="InterPro" id="IPR000926">
    <property type="entry name" value="RibA"/>
</dbReference>
<feature type="binding site" evidence="9">
    <location>
        <position position="299"/>
    </location>
    <ligand>
        <name>Zn(2+)</name>
        <dbReference type="ChEBI" id="CHEBI:29105"/>
        <note>catalytic</note>
    </ligand>
</feature>
<feature type="binding site" evidence="9">
    <location>
        <position position="382"/>
    </location>
    <ligand>
        <name>GTP</name>
        <dbReference type="ChEBI" id="CHEBI:37565"/>
    </ligand>
</feature>
<feature type="binding site" evidence="9">
    <location>
        <position position="387"/>
    </location>
    <ligand>
        <name>GTP</name>
        <dbReference type="ChEBI" id="CHEBI:37565"/>
    </ligand>
</feature>
<dbReference type="Proteomes" id="UP001501759">
    <property type="component" value="Unassembled WGS sequence"/>
</dbReference>
<dbReference type="SUPFAM" id="SSF142695">
    <property type="entry name" value="RibA-like"/>
    <property type="match status" value="1"/>
</dbReference>
<organism evidence="12 13">
    <name type="scientific">Streptomyces siamensis</name>
    <dbReference type="NCBI Taxonomy" id="1274986"/>
    <lineage>
        <taxon>Bacteria</taxon>
        <taxon>Bacillati</taxon>
        <taxon>Actinomycetota</taxon>
        <taxon>Actinomycetes</taxon>
        <taxon>Kitasatosporales</taxon>
        <taxon>Streptomycetaceae</taxon>
        <taxon>Streptomyces</taxon>
    </lineage>
</organism>
<evidence type="ECO:0000256" key="10">
    <source>
        <dbReference type="SAM" id="MobiDB-lite"/>
    </source>
</evidence>
<dbReference type="PANTHER" id="PTHR21327:SF18">
    <property type="entry name" value="3,4-DIHYDROXY-2-BUTANONE 4-PHOSPHATE SYNTHASE"/>
    <property type="match status" value="1"/>
</dbReference>
<name>A0ABP9IXI9_9ACTN</name>
<dbReference type="Gene3D" id="3.40.50.10990">
    <property type="entry name" value="GTP cyclohydrolase II"/>
    <property type="match status" value="1"/>
</dbReference>
<protein>
    <recommendedName>
        <fullName evidence="9">GTP cyclohydrolase-2</fullName>
        <ecNumber evidence="9">3.5.4.25</ecNumber>
    </recommendedName>
    <alternativeName>
        <fullName evidence="9">GTP cyclohydrolase II</fullName>
    </alternativeName>
</protein>
<feature type="active site" description="Nucleophile" evidence="9">
    <location>
        <position position="361"/>
    </location>
</feature>
<feature type="binding site" evidence="9">
    <location>
        <position position="286"/>
    </location>
    <ligand>
        <name>Zn(2+)</name>
        <dbReference type="ChEBI" id="CHEBI:29105"/>
        <note>catalytic</note>
    </ligand>
</feature>
<feature type="binding site" evidence="9">
    <location>
        <begin position="325"/>
        <end position="327"/>
    </location>
    <ligand>
        <name>GTP</name>
        <dbReference type="ChEBI" id="CHEBI:37565"/>
    </ligand>
</feature>
<comment type="pathway">
    <text evidence="1 9">Cofactor biosynthesis; riboflavin biosynthesis; 5-amino-6-(D-ribitylamino)uracil from GTP: step 1/4.</text>
</comment>
<feature type="active site" description="Proton acceptor" evidence="9">
    <location>
        <position position="359"/>
    </location>
</feature>
<feature type="binding site" evidence="9">
    <location>
        <begin position="281"/>
        <end position="285"/>
    </location>
    <ligand>
        <name>GTP</name>
        <dbReference type="ChEBI" id="CHEBI:37565"/>
    </ligand>
</feature>
<feature type="compositionally biased region" description="Basic residues" evidence="10">
    <location>
        <begin position="126"/>
        <end position="138"/>
    </location>
</feature>
<evidence type="ECO:0000256" key="9">
    <source>
        <dbReference type="HAMAP-Rule" id="MF_00179"/>
    </source>
</evidence>
<dbReference type="NCBIfam" id="NF001591">
    <property type="entry name" value="PRK00393.1"/>
    <property type="match status" value="1"/>
</dbReference>
<feature type="compositionally biased region" description="Basic and acidic residues" evidence="10">
    <location>
        <begin position="99"/>
        <end position="114"/>
    </location>
</feature>
<evidence type="ECO:0000256" key="4">
    <source>
        <dbReference type="ARBA" id="ARBA00022741"/>
    </source>
</evidence>
<dbReference type="PANTHER" id="PTHR21327">
    <property type="entry name" value="GTP CYCLOHYDROLASE II-RELATED"/>
    <property type="match status" value="1"/>
</dbReference>
<keyword evidence="3 9" id="KW-0479">Metal-binding</keyword>
<evidence type="ECO:0000256" key="1">
    <source>
        <dbReference type="ARBA" id="ARBA00004853"/>
    </source>
</evidence>
<dbReference type="InterPro" id="IPR032677">
    <property type="entry name" value="GTP_cyclohydro_II"/>
</dbReference>
<evidence type="ECO:0000313" key="13">
    <source>
        <dbReference type="Proteomes" id="UP001501759"/>
    </source>
</evidence>
<feature type="binding site" evidence="9">
    <location>
        <position position="347"/>
    </location>
    <ligand>
        <name>GTP</name>
        <dbReference type="ChEBI" id="CHEBI:37565"/>
    </ligand>
</feature>
<evidence type="ECO:0000313" key="12">
    <source>
        <dbReference type="EMBL" id="GAA5011976.1"/>
    </source>
</evidence>
<comment type="cofactor">
    <cofactor evidence="9">
        <name>Zn(2+)</name>
        <dbReference type="ChEBI" id="CHEBI:29105"/>
    </cofactor>
    <text evidence="9">Binds 1 zinc ion per subunit.</text>
</comment>
<evidence type="ECO:0000256" key="7">
    <source>
        <dbReference type="ARBA" id="ARBA00023134"/>
    </source>
</evidence>
<dbReference type="NCBIfam" id="TIGR00505">
    <property type="entry name" value="ribA"/>
    <property type="match status" value="1"/>
</dbReference>
<gene>
    <name evidence="9" type="primary">ribA</name>
    <name evidence="12" type="ORF">GCM10023335_33590</name>
</gene>
<sequence length="451" mass="48822">MPPVVREEIRGFVTVPHAFRMGVQKNGGLDFSRVHVAEQRGLHTGPFTGGLPVLRGREKRHAGTGPGGFLDDIAEDVVPAVAVDQYQGVDAGTAQRVGDVPDHRVQGDRGDADGPRPGGVLVRAGDRHRRKEMHRKGRGNLPRHGARDERVGGQRQEPAVLFEAADGKNGDLTGDTGPPFLHVLGGVQRQQTGYRRARSRTTHISTALSTLLRNQIMTDNFGVLDGNAPLSGVERAVIAPLPTKYGDFHAVGYFDHDRGEEQVALVYGDLASLKKGDVLTRLHSECLTGDAFGSTHCECGPQLGAALRAIVAEGRGVLVYLRGHEGRGIGLIGKLRAMKLQAEGLDTVEANLALGFPVDARDYRVAADILHDLGVRSVRLLSNNPRKREALVRHGIKVAEQVPLLIPPCEENLAYLLTKRERLDHYLPHLDGDGWADAIFCGSAKTVITEE</sequence>
<dbReference type="InterPro" id="IPR036144">
    <property type="entry name" value="RibA-like_sf"/>
</dbReference>
<keyword evidence="4 9" id="KW-0547">Nucleotide-binding</keyword>
<proteinExistence type="inferred from homology"/>
<feature type="binding site" evidence="9">
    <location>
        <position position="302"/>
    </location>
    <ligand>
        <name>GTP</name>
        <dbReference type="ChEBI" id="CHEBI:37565"/>
    </ligand>
</feature>
<feature type="domain" description="GTP cyclohydrolase II" evidence="11">
    <location>
        <begin position="235"/>
        <end position="403"/>
    </location>
</feature>
<evidence type="ECO:0000256" key="6">
    <source>
        <dbReference type="ARBA" id="ARBA00022833"/>
    </source>
</evidence>
<dbReference type="Pfam" id="PF00925">
    <property type="entry name" value="GTP_cyclohydro2"/>
    <property type="match status" value="1"/>
</dbReference>
<evidence type="ECO:0000256" key="8">
    <source>
        <dbReference type="ARBA" id="ARBA00049295"/>
    </source>
</evidence>
<comment type="catalytic activity">
    <reaction evidence="8 9">
        <text>GTP + 4 H2O = 2,5-diamino-6-hydroxy-4-(5-phosphoribosylamino)-pyrimidine + formate + 2 phosphate + 3 H(+)</text>
        <dbReference type="Rhea" id="RHEA:23704"/>
        <dbReference type="ChEBI" id="CHEBI:15377"/>
        <dbReference type="ChEBI" id="CHEBI:15378"/>
        <dbReference type="ChEBI" id="CHEBI:15740"/>
        <dbReference type="ChEBI" id="CHEBI:37565"/>
        <dbReference type="ChEBI" id="CHEBI:43474"/>
        <dbReference type="ChEBI" id="CHEBI:58614"/>
        <dbReference type="EC" id="3.5.4.25"/>
    </reaction>
</comment>
<comment type="similarity">
    <text evidence="9">Belongs to the GTP cyclohydrolase II family.</text>
</comment>
<keyword evidence="5 9" id="KW-0378">Hydrolase</keyword>
<feature type="region of interest" description="Disordered" evidence="10">
    <location>
        <begin position="92"/>
        <end position="154"/>
    </location>
</feature>
<accession>A0ABP9IXI9</accession>
<keyword evidence="2 9" id="KW-0686">Riboflavin biosynthesis</keyword>
<comment type="caution">
    <text evidence="12">The sequence shown here is derived from an EMBL/GenBank/DDBJ whole genome shotgun (WGS) entry which is preliminary data.</text>
</comment>
<feature type="binding site" evidence="9">
    <location>
        <position position="297"/>
    </location>
    <ligand>
        <name>Zn(2+)</name>
        <dbReference type="ChEBI" id="CHEBI:29105"/>
        <note>catalytic</note>
    </ligand>
</feature>
<keyword evidence="7 9" id="KW-0342">GTP-binding</keyword>
<evidence type="ECO:0000256" key="2">
    <source>
        <dbReference type="ARBA" id="ARBA00022619"/>
    </source>
</evidence>
<evidence type="ECO:0000256" key="5">
    <source>
        <dbReference type="ARBA" id="ARBA00022801"/>
    </source>
</evidence>
<dbReference type="HAMAP" id="MF_00179">
    <property type="entry name" value="RibA"/>
    <property type="match status" value="1"/>
</dbReference>
<comment type="function">
    <text evidence="9">Catalyzes the conversion of GTP to 2,5-diamino-6-ribosylamino-4(3H)-pyrimidinone 5'-phosphate (DARP), formate and pyrophosphate.</text>
</comment>
<evidence type="ECO:0000259" key="11">
    <source>
        <dbReference type="Pfam" id="PF00925"/>
    </source>
</evidence>
<keyword evidence="13" id="KW-1185">Reference proteome</keyword>
<dbReference type="EC" id="3.5.4.25" evidence="9"/>
<dbReference type="EMBL" id="BAABKB010000010">
    <property type="protein sequence ID" value="GAA5011976.1"/>
    <property type="molecule type" value="Genomic_DNA"/>
</dbReference>
<evidence type="ECO:0000256" key="3">
    <source>
        <dbReference type="ARBA" id="ARBA00022723"/>
    </source>
</evidence>
<dbReference type="CDD" id="cd00641">
    <property type="entry name" value="GTP_cyclohydro2"/>
    <property type="match status" value="1"/>
</dbReference>
<keyword evidence="6 9" id="KW-0862">Zinc</keyword>